<evidence type="ECO:0000256" key="1">
    <source>
        <dbReference type="ARBA" id="ARBA00022448"/>
    </source>
</evidence>
<evidence type="ECO:0000256" key="3">
    <source>
        <dbReference type="ARBA" id="ARBA00022840"/>
    </source>
</evidence>
<name>A0A4Z0YDG7_9FIRM</name>
<dbReference type="EMBL" id="SRMQ01000002">
    <property type="protein sequence ID" value="TGJ77465.1"/>
    <property type="molecule type" value="Genomic_DNA"/>
</dbReference>
<dbReference type="InterPro" id="IPR027417">
    <property type="entry name" value="P-loop_NTPase"/>
</dbReference>
<evidence type="ECO:0000259" key="4">
    <source>
        <dbReference type="PROSITE" id="PS50893"/>
    </source>
</evidence>
<dbReference type="PROSITE" id="PS50893">
    <property type="entry name" value="ABC_TRANSPORTER_2"/>
    <property type="match status" value="1"/>
</dbReference>
<dbReference type="InterPro" id="IPR003593">
    <property type="entry name" value="AAA+_ATPase"/>
</dbReference>
<dbReference type="SMART" id="SM00382">
    <property type="entry name" value="AAA"/>
    <property type="match status" value="1"/>
</dbReference>
<reference evidence="5 6" key="1">
    <citation type="submission" date="2019-04" db="EMBL/GenBank/DDBJ databases">
        <authorList>
            <person name="Poehlein A."/>
            <person name="Bengelsdorf F.R."/>
            <person name="Duerre P."/>
            <person name="Daniel R."/>
        </authorList>
    </citation>
    <scope>NUCLEOTIDE SEQUENCE [LARGE SCALE GENOMIC DNA]</scope>
    <source>
        <strain evidence="5 6">BS-1</strain>
    </source>
</reference>
<dbReference type="Pfam" id="PF00005">
    <property type="entry name" value="ABC_tran"/>
    <property type="match status" value="1"/>
</dbReference>
<accession>A0A4Z0YDG7</accession>
<keyword evidence="3 5" id="KW-0067">ATP-binding</keyword>
<dbReference type="SUPFAM" id="SSF52540">
    <property type="entry name" value="P-loop containing nucleoside triphosphate hydrolases"/>
    <property type="match status" value="1"/>
</dbReference>
<dbReference type="AlphaFoldDB" id="A0A4Z0YDG7"/>
<feature type="domain" description="ABC transporter" evidence="4">
    <location>
        <begin position="8"/>
        <end position="240"/>
    </location>
</feature>
<keyword evidence="1" id="KW-0813">Transport</keyword>
<dbReference type="Gene3D" id="3.40.50.300">
    <property type="entry name" value="P-loop containing nucleotide triphosphate hydrolases"/>
    <property type="match status" value="1"/>
</dbReference>
<evidence type="ECO:0000313" key="6">
    <source>
        <dbReference type="Proteomes" id="UP000297714"/>
    </source>
</evidence>
<gene>
    <name evidence="5" type="primary">znuC</name>
    <name evidence="5" type="ORF">CAGA_08360</name>
</gene>
<comment type="caution">
    <text evidence="5">The sequence shown here is derived from an EMBL/GenBank/DDBJ whole genome shotgun (WGS) entry which is preliminary data.</text>
</comment>
<sequence>METCRCSTQIRNLTVKKHDGVILHNVSLDVHHGEILALIGRNGAGKTTLLKALLGRIPYTGSVVFSNARGEKIEKPRIGYVPQNLVFDRSTPVTVGDLLCANMGGFPVWLGHNKEQIARAERLLAQVGGSPSLLKKRIGSLSGGELQRVLLVFALEPKPDLLLLDEPVSAVDRKGIGAFYDLVTSMRAEHQMPIILVSHDLNHVEKYATRAALLDGTIVVSGTVNEVMKTPEVREAFGLKLTGGVRK</sequence>
<dbReference type="EC" id="3.6.3.-" evidence="5"/>
<dbReference type="GO" id="GO:0016887">
    <property type="term" value="F:ATP hydrolysis activity"/>
    <property type="evidence" value="ECO:0007669"/>
    <property type="project" value="InterPro"/>
</dbReference>
<keyword evidence="6" id="KW-1185">Reference proteome</keyword>
<dbReference type="OrthoDB" id="9799337at2"/>
<keyword evidence="2" id="KW-0547">Nucleotide-binding</keyword>
<keyword evidence="5" id="KW-0378">Hydrolase</keyword>
<dbReference type="RefSeq" id="WP_135658023.1">
    <property type="nucleotide sequence ID" value="NZ_SRMQ01000002.1"/>
</dbReference>
<evidence type="ECO:0000256" key="2">
    <source>
        <dbReference type="ARBA" id="ARBA00022741"/>
    </source>
</evidence>
<dbReference type="InterPro" id="IPR050153">
    <property type="entry name" value="Metal_Ion_Import_ABC"/>
</dbReference>
<dbReference type="GO" id="GO:0005524">
    <property type="term" value="F:ATP binding"/>
    <property type="evidence" value="ECO:0007669"/>
    <property type="project" value="UniProtKB-KW"/>
</dbReference>
<dbReference type="PANTHER" id="PTHR42734:SF7">
    <property type="entry name" value="ATP-BINDING COMPONENT OF ABC TRANSPORTER-RELATED"/>
    <property type="match status" value="1"/>
</dbReference>
<evidence type="ECO:0000313" key="5">
    <source>
        <dbReference type="EMBL" id="TGJ77465.1"/>
    </source>
</evidence>
<proteinExistence type="predicted"/>
<dbReference type="Proteomes" id="UP000297714">
    <property type="component" value="Unassembled WGS sequence"/>
</dbReference>
<dbReference type="InterPro" id="IPR003439">
    <property type="entry name" value="ABC_transporter-like_ATP-bd"/>
</dbReference>
<protein>
    <submittedName>
        <fullName evidence="5">Zinc import ATP-binding protein ZnuC</fullName>
        <ecNumber evidence="5">3.6.3.-</ecNumber>
    </submittedName>
</protein>
<dbReference type="PANTHER" id="PTHR42734">
    <property type="entry name" value="METAL TRANSPORT SYSTEM ATP-BINDING PROTEIN TM_0124-RELATED"/>
    <property type="match status" value="1"/>
</dbReference>
<organism evidence="5 6">
    <name type="scientific">Caproiciproducens galactitolivorans</name>
    <dbReference type="NCBI Taxonomy" id="642589"/>
    <lineage>
        <taxon>Bacteria</taxon>
        <taxon>Bacillati</taxon>
        <taxon>Bacillota</taxon>
        <taxon>Clostridia</taxon>
        <taxon>Eubacteriales</taxon>
        <taxon>Acutalibacteraceae</taxon>
        <taxon>Caproiciproducens</taxon>
    </lineage>
</organism>